<dbReference type="GO" id="GO:0016491">
    <property type="term" value="F:oxidoreductase activity"/>
    <property type="evidence" value="ECO:0007669"/>
    <property type="project" value="InterPro"/>
</dbReference>
<accession>A0A239PFW4</accession>
<dbReference type="SUPFAM" id="SSF50129">
    <property type="entry name" value="GroES-like"/>
    <property type="match status" value="1"/>
</dbReference>
<dbReference type="Gene3D" id="3.40.50.720">
    <property type="entry name" value="NAD(P)-binding Rossmann-like Domain"/>
    <property type="match status" value="1"/>
</dbReference>
<protein>
    <submittedName>
        <fullName evidence="2">NADPH:quinone reductase</fullName>
    </submittedName>
</protein>
<organism evidence="2 3">
    <name type="scientific">Asanoa hainanensis</name>
    <dbReference type="NCBI Taxonomy" id="560556"/>
    <lineage>
        <taxon>Bacteria</taxon>
        <taxon>Bacillati</taxon>
        <taxon>Actinomycetota</taxon>
        <taxon>Actinomycetes</taxon>
        <taxon>Micromonosporales</taxon>
        <taxon>Micromonosporaceae</taxon>
        <taxon>Asanoa</taxon>
    </lineage>
</organism>
<dbReference type="Pfam" id="PF08240">
    <property type="entry name" value="ADH_N"/>
    <property type="match status" value="1"/>
</dbReference>
<dbReference type="Gene3D" id="3.90.180.10">
    <property type="entry name" value="Medium-chain alcohol dehydrogenases, catalytic domain"/>
    <property type="match status" value="1"/>
</dbReference>
<dbReference type="CDD" id="cd08267">
    <property type="entry name" value="MDR1"/>
    <property type="match status" value="1"/>
</dbReference>
<dbReference type="Proteomes" id="UP000198362">
    <property type="component" value="Unassembled WGS sequence"/>
</dbReference>
<proteinExistence type="predicted"/>
<dbReference type="InterPro" id="IPR052733">
    <property type="entry name" value="Chloroplast_QOR"/>
</dbReference>
<dbReference type="RefSeq" id="WP_218824793.1">
    <property type="nucleotide sequence ID" value="NZ_FZPH01000023.1"/>
</dbReference>
<sequence length="347" mass="36030">MDGSTDPRLFATPIPPRMRAVARDRYGPISQVEVRTVPVPAPAKDEVLIEVRAAGLDRGVWHVATGLPYLLRMAGFGLGRPHQPILGMDVAGRVAAVGRAVTHLAVGDVVLGVGSGTFAEYACARADRLVTKPATLSFARAAAAPTSGLAALQAVHGIAEVRSGQRVLVLGASGGVGSFAVQLATSAGAEVTGVASAPKLDLVRSLGACHAVDYASADATDGAVRYNVILDAGGRIPVPRLRRALARDGTLVIVGGEGGGRWTGGVGRQLRAVALSPWSPQKLTTFISSVTSARLDQLRRALVDGLVPAVERTYRLDHARHALEDLELGRVRGKTVIEVGPGRGDGR</sequence>
<name>A0A239PFW4_9ACTN</name>
<dbReference type="InterPro" id="IPR036291">
    <property type="entry name" value="NAD(P)-bd_dom_sf"/>
</dbReference>
<evidence type="ECO:0000259" key="1">
    <source>
        <dbReference type="SMART" id="SM00829"/>
    </source>
</evidence>
<dbReference type="InterPro" id="IPR013154">
    <property type="entry name" value="ADH-like_N"/>
</dbReference>
<reference evidence="2 3" key="1">
    <citation type="submission" date="2017-06" db="EMBL/GenBank/DDBJ databases">
        <authorList>
            <person name="Kim H.J."/>
            <person name="Triplett B.A."/>
        </authorList>
    </citation>
    <scope>NUCLEOTIDE SEQUENCE [LARGE SCALE GENOMIC DNA]</scope>
    <source>
        <strain evidence="2 3">CGMCC 4.5593</strain>
    </source>
</reference>
<dbReference type="SUPFAM" id="SSF51735">
    <property type="entry name" value="NAD(P)-binding Rossmann-fold domains"/>
    <property type="match status" value="1"/>
</dbReference>
<keyword evidence="3" id="KW-1185">Reference proteome</keyword>
<evidence type="ECO:0000313" key="2">
    <source>
        <dbReference type="EMBL" id="SNT65528.1"/>
    </source>
</evidence>
<gene>
    <name evidence="2" type="ORF">SAMN05421812_12381</name>
</gene>
<dbReference type="InterPro" id="IPR011032">
    <property type="entry name" value="GroES-like_sf"/>
</dbReference>
<dbReference type="PANTHER" id="PTHR44013">
    <property type="entry name" value="ZINC-TYPE ALCOHOL DEHYDROGENASE-LIKE PROTEIN C16A3.02C"/>
    <property type="match status" value="1"/>
</dbReference>
<dbReference type="InterPro" id="IPR020843">
    <property type="entry name" value="ER"/>
</dbReference>
<dbReference type="Pfam" id="PF13602">
    <property type="entry name" value="ADH_zinc_N_2"/>
    <property type="match status" value="1"/>
</dbReference>
<evidence type="ECO:0000313" key="3">
    <source>
        <dbReference type="Proteomes" id="UP000198362"/>
    </source>
</evidence>
<dbReference type="AlphaFoldDB" id="A0A239PFW4"/>
<dbReference type="SMART" id="SM00829">
    <property type="entry name" value="PKS_ER"/>
    <property type="match status" value="1"/>
</dbReference>
<dbReference type="PANTHER" id="PTHR44013:SF1">
    <property type="entry name" value="ZINC-TYPE ALCOHOL DEHYDROGENASE-LIKE PROTEIN C16A3.02C"/>
    <property type="match status" value="1"/>
</dbReference>
<dbReference type="EMBL" id="FZPH01000023">
    <property type="protein sequence ID" value="SNT65528.1"/>
    <property type="molecule type" value="Genomic_DNA"/>
</dbReference>
<feature type="domain" description="Enoyl reductase (ER)" evidence="1">
    <location>
        <begin position="27"/>
        <end position="337"/>
    </location>
</feature>